<dbReference type="EMBL" id="CM037162">
    <property type="protein sequence ID" value="KAH7863450.1"/>
    <property type="molecule type" value="Genomic_DNA"/>
</dbReference>
<keyword evidence="2" id="KW-1185">Reference proteome</keyword>
<reference evidence="1 2" key="1">
    <citation type="journal article" date="2021" name="Hortic Res">
        <title>High-quality reference genome and annotation aids understanding of berry development for evergreen blueberry (Vaccinium darrowii).</title>
        <authorList>
            <person name="Yu J."/>
            <person name="Hulse-Kemp A.M."/>
            <person name="Babiker E."/>
            <person name="Staton M."/>
        </authorList>
    </citation>
    <scope>NUCLEOTIDE SEQUENCE [LARGE SCALE GENOMIC DNA]</scope>
    <source>
        <strain evidence="2">cv. NJ 8807/NJ 8810</strain>
        <tissue evidence="1">Young leaf</tissue>
    </source>
</reference>
<gene>
    <name evidence="1" type="ORF">Vadar_017672</name>
</gene>
<dbReference type="Proteomes" id="UP000828048">
    <property type="component" value="Chromosome 12"/>
</dbReference>
<organism evidence="1 2">
    <name type="scientific">Vaccinium darrowii</name>
    <dbReference type="NCBI Taxonomy" id="229202"/>
    <lineage>
        <taxon>Eukaryota</taxon>
        <taxon>Viridiplantae</taxon>
        <taxon>Streptophyta</taxon>
        <taxon>Embryophyta</taxon>
        <taxon>Tracheophyta</taxon>
        <taxon>Spermatophyta</taxon>
        <taxon>Magnoliopsida</taxon>
        <taxon>eudicotyledons</taxon>
        <taxon>Gunneridae</taxon>
        <taxon>Pentapetalae</taxon>
        <taxon>asterids</taxon>
        <taxon>Ericales</taxon>
        <taxon>Ericaceae</taxon>
        <taxon>Vaccinioideae</taxon>
        <taxon>Vaccinieae</taxon>
        <taxon>Vaccinium</taxon>
    </lineage>
</organism>
<accession>A0ACB7ZCA2</accession>
<sequence length="948" mass="106773">MAELVGGAFLSATLQVLFDRLASREFINSFRGRKHDERLLKKLKLKLLGLNKVLNDAEKKQITDQSVKAWLDELKDTIYHAEDLMDEIATEALRCKVEAEYQGCPNQVQSPISTSTRSFDAEVESKLEKMIDTLEDFDKEKDVLGLREIVGQKWSHRLEDGKAQGIFEKVRHFSYVQGEFDGFDKFEAIKEAKYLRTFLQIDCKPYRGKCLSKKVVDEILSGLTRLRLLSLSRNRITELPHSMGNLLHLRFLDLSHTAINCLPKSVCTLYNLETLLLSNCRLLTSLPAEIVKLVLLRHLDLSGTNLEEMPMQMSRLKDLQQLTAFVVGKCSGSGINELKELHHLRGTISISGLQNVTSGNAASEAKIREKKHLEKLALKWGSITDDSQNERDVLENLEPHTNLKHLEIKNYGGTRFPTWLGDQSFCNIASLHLENCEFCFSLPPLGQLRSLKELTISTMPGITNVGHGFYGENGSLRKSFESLETLRFERMSEWVDWCILDAGEFPRLQNLYIITCPKLIGDLPKEVPSLVRLEIKGCPKLVASLTRASSIRNLVLEECQGVQLEWQGVSSVETLHISNFASLKEFDSKLFTETNMEVLRIKNCPSLLSLPNVGFPPMFTSLSITSCKAMQCFPGEMMHLNNLIELSVEWCPALMLPLSEEMSHCYASLEYLSLCGCQSLKSLPLGLFPKLRYLRISCCINFETMLIPNGNEVHSLTLLEKLAITDCNNMISFPCGGLPAPKMTFLSVNSCKKLKALPEQMHILLPSLPGLYLTDCPEIESFPEGGLPSQLGYLTIRNCKKLVGGWRDWGLQAHPSLINFTLAGEYEEESLPKEGVLPSTLTSITLGSFPCLKSLNDMGIQLLGSLKYMQIRDCPQLQSLPEEGLPTSLIELIIWNCPLLKPRCRIEEGEDWHKIAHRKQESPLTQITKNWFHQAGKAQDELVPGSRA</sequence>
<comment type="caution">
    <text evidence="1">The sequence shown here is derived from an EMBL/GenBank/DDBJ whole genome shotgun (WGS) entry which is preliminary data.</text>
</comment>
<protein>
    <submittedName>
        <fullName evidence="1">Uncharacterized protein</fullName>
    </submittedName>
</protein>
<proteinExistence type="predicted"/>
<evidence type="ECO:0000313" key="1">
    <source>
        <dbReference type="EMBL" id="KAH7863450.1"/>
    </source>
</evidence>
<name>A0ACB7ZCA2_9ERIC</name>
<evidence type="ECO:0000313" key="2">
    <source>
        <dbReference type="Proteomes" id="UP000828048"/>
    </source>
</evidence>